<dbReference type="EMBL" id="JAQMTU010000043">
    <property type="protein sequence ID" value="MDB9486438.1"/>
    <property type="molecule type" value="Genomic_DNA"/>
</dbReference>
<reference evidence="1 2" key="1">
    <citation type="submission" date="2023-01" db="EMBL/GenBank/DDBJ databases">
        <title>Genomes from the Australian National Cyanobacteria Reference Collection.</title>
        <authorList>
            <person name="Willis A."/>
            <person name="Lee E.M.F."/>
        </authorList>
    </citation>
    <scope>NUCLEOTIDE SEQUENCE [LARGE SCALE GENOMIC DNA]</scope>
    <source>
        <strain evidence="1 2">CS-537/01</strain>
    </source>
</reference>
<evidence type="ECO:0000313" key="1">
    <source>
        <dbReference type="EMBL" id="MDB9486438.1"/>
    </source>
</evidence>
<proteinExistence type="predicted"/>
<organism evidence="1 2">
    <name type="scientific">Dolichospermum circinale CS-537/01</name>
    <dbReference type="NCBI Taxonomy" id="3021739"/>
    <lineage>
        <taxon>Bacteria</taxon>
        <taxon>Bacillati</taxon>
        <taxon>Cyanobacteriota</taxon>
        <taxon>Cyanophyceae</taxon>
        <taxon>Nostocales</taxon>
        <taxon>Aphanizomenonaceae</taxon>
        <taxon>Dolichospermum</taxon>
        <taxon>Dolichospermum circinale</taxon>
    </lineage>
</organism>
<keyword evidence="2" id="KW-1185">Reference proteome</keyword>
<name>A0ABT5A3D0_9CYAN</name>
<dbReference type="Gene3D" id="1.20.1170.10">
    <property type="match status" value="1"/>
</dbReference>
<comment type="caution">
    <text evidence="1">The sequence shown here is derived from an EMBL/GenBank/DDBJ whole genome shotgun (WGS) entry which is preliminary data.</text>
</comment>
<evidence type="ECO:0000313" key="2">
    <source>
        <dbReference type="Proteomes" id="UP001212123"/>
    </source>
</evidence>
<sequence>MSNFSQFDFSSLYPKLTEYHIENLVPELLVLQENALTITMQPNLSVGQSGTVTTDIVSTQLEWKKNAQDVNNEVTRETISLLAQINTMISVMNRVAQTAQVAPTKDTLVTALGFLVFLTEKCQKALDSFSNSVEARAKERETKQTELSKEVTTHLQSLQSPNGEIEELRKQIRGVNSRIQQLIKEIVHDATNLGNMIGNILNPVVQVVSQLPSKDKASEEMKDLPIMKFQGKADTVDSNNHFENIQSIEEGNRELERLYLRLAGLNILVTKLTLVQEQTSVYNDSLSHFAVHVTNTKTKIDELLCGLRKLVEDLKEDNELSVSAQVEVRLNVVNQKWQEIGKKIAKHQQTLSGVN</sequence>
<dbReference type="SUPFAM" id="SSF58100">
    <property type="entry name" value="Bacterial hemolysins"/>
    <property type="match status" value="1"/>
</dbReference>
<dbReference type="Proteomes" id="UP001212123">
    <property type="component" value="Unassembled WGS sequence"/>
</dbReference>
<accession>A0ABT5A3D0</accession>
<gene>
    <name evidence="1" type="ORF">PN492_07750</name>
</gene>
<dbReference type="RefSeq" id="WP_271805217.1">
    <property type="nucleotide sequence ID" value="NZ_JAQMTU010000043.1"/>
</dbReference>
<protein>
    <submittedName>
        <fullName evidence="1">Uncharacterized protein</fullName>
    </submittedName>
</protein>